<dbReference type="EMBL" id="SRPW01002094">
    <property type="protein sequence ID" value="KAG5995975.1"/>
    <property type="molecule type" value="Genomic_DNA"/>
</dbReference>
<keyword evidence="5" id="KW-1185">Reference proteome</keyword>
<comment type="cofactor">
    <cofactor evidence="1 3">
        <name>pyridoxal 5'-phosphate</name>
        <dbReference type="ChEBI" id="CHEBI:597326"/>
    </cofactor>
</comment>
<dbReference type="InterPro" id="IPR015424">
    <property type="entry name" value="PyrdxlP-dep_Trfase"/>
</dbReference>
<evidence type="ECO:0000313" key="4">
    <source>
        <dbReference type="EMBL" id="KAG5995975.1"/>
    </source>
</evidence>
<protein>
    <recommendedName>
        <fullName evidence="6">Cystathionine gamma-synthase</fullName>
    </recommendedName>
</protein>
<dbReference type="InterPro" id="IPR000277">
    <property type="entry name" value="Cys/Met-Metab_PyrdxlP-dep_enz"/>
</dbReference>
<evidence type="ECO:0000313" key="5">
    <source>
        <dbReference type="Proteomes" id="UP000748025"/>
    </source>
</evidence>
<comment type="caution">
    <text evidence="4">The sequence shown here is derived from an EMBL/GenBank/DDBJ whole genome shotgun (WGS) entry which is preliminary data.</text>
</comment>
<evidence type="ECO:0000256" key="2">
    <source>
        <dbReference type="ARBA" id="ARBA00022898"/>
    </source>
</evidence>
<keyword evidence="2 3" id="KW-0663">Pyridoxal phosphate</keyword>
<accession>A0A9P7N7W1</accession>
<dbReference type="InterPro" id="IPR051750">
    <property type="entry name" value="Trans-sulfuration_enzymes"/>
</dbReference>
<dbReference type="Proteomes" id="UP000748025">
    <property type="component" value="Unassembled WGS sequence"/>
</dbReference>
<evidence type="ECO:0000256" key="3">
    <source>
        <dbReference type="RuleBase" id="RU362118"/>
    </source>
</evidence>
<proteinExistence type="inferred from homology"/>
<dbReference type="Pfam" id="PF01053">
    <property type="entry name" value="Cys_Met_Meta_PP"/>
    <property type="match status" value="1"/>
</dbReference>
<dbReference type="InterPro" id="IPR015422">
    <property type="entry name" value="PyrdxlP-dep_Trfase_small"/>
</dbReference>
<evidence type="ECO:0000256" key="1">
    <source>
        <dbReference type="ARBA" id="ARBA00001933"/>
    </source>
</evidence>
<dbReference type="GO" id="GO:0030170">
    <property type="term" value="F:pyridoxal phosphate binding"/>
    <property type="evidence" value="ECO:0007669"/>
    <property type="project" value="InterPro"/>
</dbReference>
<name>A0A9P7N7W1_9HYPO</name>
<reference evidence="4" key="1">
    <citation type="journal article" date="2020" name="bioRxiv">
        <title>Whole genome comparisons of ergot fungi reveals the divergence and evolution of species within the genus Claviceps are the result of varying mechanisms driving genome evolution and host range expansion.</title>
        <authorList>
            <person name="Wyka S.A."/>
            <person name="Mondo S.J."/>
            <person name="Liu M."/>
            <person name="Dettman J."/>
            <person name="Nalam V."/>
            <person name="Broders K.D."/>
        </authorList>
    </citation>
    <scope>NUCLEOTIDE SEQUENCE</scope>
    <source>
        <strain evidence="4">CCC 602</strain>
    </source>
</reference>
<dbReference type="GO" id="GO:0019346">
    <property type="term" value="P:transsulfuration"/>
    <property type="evidence" value="ECO:0007669"/>
    <property type="project" value="InterPro"/>
</dbReference>
<organism evidence="4 5">
    <name type="scientific">Claviceps pusilla</name>
    <dbReference type="NCBI Taxonomy" id="123648"/>
    <lineage>
        <taxon>Eukaryota</taxon>
        <taxon>Fungi</taxon>
        <taxon>Dikarya</taxon>
        <taxon>Ascomycota</taxon>
        <taxon>Pezizomycotina</taxon>
        <taxon>Sordariomycetes</taxon>
        <taxon>Hypocreomycetidae</taxon>
        <taxon>Hypocreales</taxon>
        <taxon>Clavicipitaceae</taxon>
        <taxon>Claviceps</taxon>
    </lineage>
</organism>
<gene>
    <name evidence="4" type="ORF">E4U43_002937</name>
</gene>
<comment type="similarity">
    <text evidence="3">Belongs to the trans-sulfuration enzymes family.</text>
</comment>
<dbReference type="Gene3D" id="3.90.1150.10">
    <property type="entry name" value="Aspartate Aminotransferase, domain 1"/>
    <property type="match status" value="1"/>
</dbReference>
<evidence type="ECO:0008006" key="6">
    <source>
        <dbReference type="Google" id="ProtNLM"/>
    </source>
</evidence>
<dbReference type="Gene3D" id="3.40.640.10">
    <property type="entry name" value="Type I PLP-dependent aspartate aminotransferase-like (Major domain)"/>
    <property type="match status" value="1"/>
</dbReference>
<dbReference type="GO" id="GO:0003962">
    <property type="term" value="F:cystathionine gamma-synthase activity"/>
    <property type="evidence" value="ECO:0007669"/>
    <property type="project" value="TreeGrafter"/>
</dbReference>
<dbReference type="InterPro" id="IPR015421">
    <property type="entry name" value="PyrdxlP-dep_Trfase_major"/>
</dbReference>
<dbReference type="OrthoDB" id="10047078at2759"/>
<dbReference type="PANTHER" id="PTHR42699:SF1">
    <property type="entry name" value="CYSTATHIONINE GAMMA-SYNTHASE-RELATED"/>
    <property type="match status" value="1"/>
</dbReference>
<dbReference type="SUPFAM" id="SSF53383">
    <property type="entry name" value="PLP-dependent transferases"/>
    <property type="match status" value="1"/>
</dbReference>
<dbReference type="AlphaFoldDB" id="A0A9P7N7W1"/>
<sequence length="559" mass="62453">MLAAASTIPSPPSLGNPIPPLPHAISVQLPTWQDVVDFARGATRIRSIQQGGYPRSFLHRDIEILHEICVCKFARAGDTCLLLPWTRDAMACEEYIRRAPPPPGEKKLGDKDVRRQPLAAHVRVPPGSDNIGVVALSAVFFPKRFLKVGMQFWRLTGLGISSRMAEDILRGREDQVSIAESIDSYPAQREWPTSPAGAEAALAIQHRVAELLERSPVGGPRSPLVDPDDVFLFPTGMAAIYHLTRSLRDWPGTKVVVFGFPYEVTLKAKQVFGKDCVFYGFGTLSEMELLEDYVYMLSQQDETIQYVWCECASNPLLQTVDLDRMRRLADRYGFPLIVDDTIGCSANVDVLGVADMVVTSLTKSFSGYADVMGGSIALNPRSRYYERSQDSIIYEYSCRLYDGDAIKLEANSRNILSRCAKTNDNALRLVTFLQRYARDPTHPLRQVYHPSTSTWSRANYEARMRPPTAEFEPGYGSLFTLEFDTVASSERFFNALDVCKGPSIGANFTLALPYCEVVFAQEKDWAAQYGVRETIVRVSVGLEDADFLLDKFSEAMNVF</sequence>
<dbReference type="PANTHER" id="PTHR42699">
    <property type="match status" value="1"/>
</dbReference>